<dbReference type="EMBL" id="CP002915">
    <property type="protein sequence ID" value="AEK30647.1"/>
    <property type="molecule type" value="Genomic_DNA"/>
</dbReference>
<dbReference type="AlphaFoldDB" id="A0A806FH32"/>
<dbReference type="RefSeq" id="WP_004218667.1">
    <property type="nucleotide sequence ID" value="NC_017215.1"/>
</dbReference>
<gene>
    <name evidence="1" type="ORF">BALAC2494_00059</name>
</gene>
<accession>A0A806FH32</accession>
<sequence length="78" mass="8898">MTEQQITDNRHALVESLPPQFTREQLAAATNTTTTLWALKEDRHAGPKCTHTVNGQTWYARDDFAAWLYRQPATPDGR</sequence>
<proteinExistence type="predicted"/>
<name>A0A806FH32_BIFAN</name>
<organism evidence="1 2">
    <name type="scientific">Bifidobacterium animalis subsp. lactis CNCM I-2494</name>
    <dbReference type="NCBI Taxonomy" id="1042403"/>
    <lineage>
        <taxon>Bacteria</taxon>
        <taxon>Bacillati</taxon>
        <taxon>Actinomycetota</taxon>
        <taxon>Actinomycetes</taxon>
        <taxon>Bifidobacteriales</taxon>
        <taxon>Bifidobacteriaceae</taxon>
        <taxon>Bifidobacterium</taxon>
    </lineage>
</organism>
<dbReference type="Proteomes" id="UP000008394">
    <property type="component" value="Chromosome"/>
</dbReference>
<protein>
    <submittedName>
        <fullName evidence="1">Phage-related protein</fullName>
    </submittedName>
</protein>
<reference evidence="1 2" key="1">
    <citation type="journal article" date="2011" name="J. Bacteriol.">
        <title>Genome Sequence of the Probiotic Strain Bifidobacterium animalis subsp. lactis CNCM I-2494.</title>
        <authorList>
            <person name="Chervaux C."/>
            <person name="Grimaldi C."/>
            <person name="Bolotin A."/>
            <person name="Quinquis B."/>
            <person name="Legrain-Raspaud S."/>
            <person name="van Hylckama Vlieg J.E."/>
            <person name="Denariaz G."/>
            <person name="Smokvina T."/>
        </authorList>
    </citation>
    <scope>NUCLEOTIDE SEQUENCE [LARGE SCALE GENOMIC DNA]</scope>
    <source>
        <strain evidence="1 2">CNCM I-2494</strain>
    </source>
</reference>
<evidence type="ECO:0000313" key="1">
    <source>
        <dbReference type="EMBL" id="AEK30647.1"/>
    </source>
</evidence>
<dbReference type="GeneID" id="29696620"/>
<evidence type="ECO:0000313" key="2">
    <source>
        <dbReference type="Proteomes" id="UP000008394"/>
    </source>
</evidence>
<dbReference type="KEGG" id="bnm:BALAC2494_00059"/>